<reference evidence="2" key="1">
    <citation type="submission" date="2020-02" db="EMBL/GenBank/DDBJ databases">
        <authorList>
            <person name="Meier V. D."/>
        </authorList>
    </citation>
    <scope>NUCLEOTIDE SEQUENCE</scope>
    <source>
        <strain evidence="2">AVDCRST_MAG84</strain>
    </source>
</reference>
<evidence type="ECO:0000313" key="2">
    <source>
        <dbReference type="EMBL" id="CAA9342910.1"/>
    </source>
</evidence>
<feature type="transmembrane region" description="Helical" evidence="1">
    <location>
        <begin position="65"/>
        <end position="86"/>
    </location>
</feature>
<keyword evidence="1" id="KW-0812">Transmembrane</keyword>
<protein>
    <submittedName>
        <fullName evidence="2">Uncharacterized protein</fullName>
    </submittedName>
</protein>
<name>A0A6J4M093_9CYAN</name>
<keyword evidence="1" id="KW-0472">Membrane</keyword>
<accession>A0A6J4M093</accession>
<sequence>MRVAYLANYFIAGCAASSLLGWIANTSPMAAKAIAFLAAATFILWGLCWLLDFSVSGWLKISVQNLQALLLAVLAMAIIGGGVFLCS</sequence>
<feature type="transmembrane region" description="Helical" evidence="1">
    <location>
        <begin position="6"/>
        <end position="24"/>
    </location>
</feature>
<evidence type="ECO:0000256" key="1">
    <source>
        <dbReference type="SAM" id="Phobius"/>
    </source>
</evidence>
<keyword evidence="1" id="KW-1133">Transmembrane helix</keyword>
<dbReference type="AlphaFoldDB" id="A0A6J4M093"/>
<dbReference type="EMBL" id="CADCTZ010000436">
    <property type="protein sequence ID" value="CAA9342910.1"/>
    <property type="molecule type" value="Genomic_DNA"/>
</dbReference>
<gene>
    <name evidence="2" type="ORF">AVDCRST_MAG84-2472</name>
</gene>
<proteinExistence type="predicted"/>
<organism evidence="2">
    <name type="scientific">uncultured Microcoleus sp</name>
    <dbReference type="NCBI Taxonomy" id="259945"/>
    <lineage>
        <taxon>Bacteria</taxon>
        <taxon>Bacillati</taxon>
        <taxon>Cyanobacteriota</taxon>
        <taxon>Cyanophyceae</taxon>
        <taxon>Oscillatoriophycideae</taxon>
        <taxon>Oscillatoriales</taxon>
        <taxon>Microcoleaceae</taxon>
        <taxon>Microcoleus</taxon>
        <taxon>environmental samples</taxon>
    </lineage>
</organism>
<feature type="transmembrane region" description="Helical" evidence="1">
    <location>
        <begin position="36"/>
        <end position="59"/>
    </location>
</feature>